<dbReference type="OrthoDB" id="9869747at2"/>
<reference evidence="1 2" key="1">
    <citation type="submission" date="2016-10" db="EMBL/GenBank/DDBJ databases">
        <authorList>
            <person name="de Groot N.N."/>
        </authorList>
    </citation>
    <scope>NUCLEOTIDE SEQUENCE [LARGE SCALE GENOMIC DNA]</scope>
    <source>
        <strain evidence="1 2">DSM 44778</strain>
    </source>
</reference>
<dbReference type="AlphaFoldDB" id="A0A1I3TRY3"/>
<name>A0A1I3TRY3_9BACL</name>
<gene>
    <name evidence="1" type="ORF">SAMN05421852_11972</name>
</gene>
<proteinExistence type="predicted"/>
<keyword evidence="2" id="KW-1185">Reference proteome</keyword>
<dbReference type="EMBL" id="FORR01000019">
    <property type="protein sequence ID" value="SFJ74028.1"/>
    <property type="molecule type" value="Genomic_DNA"/>
</dbReference>
<accession>A0A1I3TRY3</accession>
<dbReference type="RefSeq" id="WP_093231272.1">
    <property type="nucleotide sequence ID" value="NZ_FORR01000019.1"/>
</dbReference>
<dbReference type="Proteomes" id="UP000199545">
    <property type="component" value="Unassembled WGS sequence"/>
</dbReference>
<protein>
    <submittedName>
        <fullName evidence="1">Uncharacterized protein</fullName>
    </submittedName>
</protein>
<evidence type="ECO:0000313" key="1">
    <source>
        <dbReference type="EMBL" id="SFJ74028.1"/>
    </source>
</evidence>
<evidence type="ECO:0000313" key="2">
    <source>
        <dbReference type="Proteomes" id="UP000199545"/>
    </source>
</evidence>
<organism evidence="1 2">
    <name type="scientific">Thermoflavimicrobium dichotomicum</name>
    <dbReference type="NCBI Taxonomy" id="46223"/>
    <lineage>
        <taxon>Bacteria</taxon>
        <taxon>Bacillati</taxon>
        <taxon>Bacillota</taxon>
        <taxon>Bacilli</taxon>
        <taxon>Bacillales</taxon>
        <taxon>Thermoactinomycetaceae</taxon>
        <taxon>Thermoflavimicrobium</taxon>
    </lineage>
</organism>
<sequence>MDYFKVRKELLTQIHCDILDSLKHKNLLFDTNETQVYLVIPKTIYRLNSDRIKSIIKQMKKELTGAQPLSKQTFALYLLLQITEVIHFYFSKDKQHQINRTLKQYIIENQEIKEWIQQLLSTGTKISKRKSDDKDDEGILEFIGDILFIIFSD</sequence>